<evidence type="ECO:0000313" key="1">
    <source>
        <dbReference type="EMBL" id="GJE68180.1"/>
    </source>
</evidence>
<dbReference type="InterPro" id="IPR036866">
    <property type="entry name" value="RibonucZ/Hydroxyglut_hydro"/>
</dbReference>
<comment type="caution">
    <text evidence="1">The sequence shown here is derived from an EMBL/GenBank/DDBJ whole genome shotgun (WGS) entry which is preliminary data.</text>
</comment>
<evidence type="ECO:0008006" key="3">
    <source>
        <dbReference type="Google" id="ProtNLM"/>
    </source>
</evidence>
<dbReference type="EMBL" id="BPRC01000046">
    <property type="protein sequence ID" value="GJE68180.1"/>
    <property type="molecule type" value="Genomic_DNA"/>
</dbReference>
<dbReference type="Pfam" id="PF14234">
    <property type="entry name" value="DUF4336"/>
    <property type="match status" value="1"/>
</dbReference>
<keyword evidence="2" id="KW-1185">Reference proteome</keyword>
<protein>
    <recommendedName>
        <fullName evidence="3">DUF4336 domain-containing protein</fullName>
    </recommendedName>
</protein>
<dbReference type="PANTHER" id="PTHR33835:SF1">
    <property type="entry name" value="METALLO-BETA-LACTAMASE DOMAIN-CONTAINING PROTEIN"/>
    <property type="match status" value="1"/>
</dbReference>
<sequence length="279" mass="30820">MLPPCRFPCPCHAVAERRLHDGPPSIPILDSGPDAVSDPTYPPLDVLKPVAFGLWIVDSGPIHAAGLPLPVRMTVVRLSDGGLWLHSPTRYEAGLHREIEALGPIRHLVAPNVAHWTYLKEWQRHCPQALTWAAPNLRQRRQVRQAGLRLDRDLGEAAPPEWSADLTQTVVPGGLGFREVAFFHAASATLILTDLVLNLEPGKLPLLLRPLLRIAGATAPDGRAPIYLRLVICLHKRAAARAAAKLVALSPERVVFSHGTWFDRNGTNELRRSLRWLLD</sequence>
<accession>A0ABQ4UQZ5</accession>
<reference evidence="1" key="1">
    <citation type="journal article" date="2021" name="Front. Microbiol.">
        <title>Comprehensive Comparative Genomics and Phenotyping of Methylobacterium Species.</title>
        <authorList>
            <person name="Alessa O."/>
            <person name="Ogura Y."/>
            <person name="Fujitani Y."/>
            <person name="Takami H."/>
            <person name="Hayashi T."/>
            <person name="Sahin N."/>
            <person name="Tani A."/>
        </authorList>
    </citation>
    <scope>NUCLEOTIDE SEQUENCE</scope>
    <source>
        <strain evidence="1">NBRC 15686</strain>
    </source>
</reference>
<dbReference type="PANTHER" id="PTHR33835">
    <property type="entry name" value="YALI0C07656P"/>
    <property type="match status" value="1"/>
</dbReference>
<proteinExistence type="predicted"/>
<dbReference type="SUPFAM" id="SSF56281">
    <property type="entry name" value="Metallo-hydrolase/oxidoreductase"/>
    <property type="match status" value="1"/>
</dbReference>
<evidence type="ECO:0000313" key="2">
    <source>
        <dbReference type="Proteomes" id="UP001055039"/>
    </source>
</evidence>
<reference evidence="1" key="2">
    <citation type="submission" date="2021-08" db="EMBL/GenBank/DDBJ databases">
        <authorList>
            <person name="Tani A."/>
            <person name="Ola A."/>
            <person name="Ogura Y."/>
            <person name="Katsura K."/>
            <person name="Hayashi T."/>
        </authorList>
    </citation>
    <scope>NUCLEOTIDE SEQUENCE</scope>
    <source>
        <strain evidence="1">NBRC 15686</strain>
    </source>
</reference>
<name>A0ABQ4UQZ5_9HYPH</name>
<dbReference type="InterPro" id="IPR025638">
    <property type="entry name" value="DUF4336"/>
</dbReference>
<organism evidence="1 2">
    <name type="scientific">Methylorubrum aminovorans</name>
    <dbReference type="NCBI Taxonomy" id="269069"/>
    <lineage>
        <taxon>Bacteria</taxon>
        <taxon>Pseudomonadati</taxon>
        <taxon>Pseudomonadota</taxon>
        <taxon>Alphaproteobacteria</taxon>
        <taxon>Hyphomicrobiales</taxon>
        <taxon>Methylobacteriaceae</taxon>
        <taxon>Methylorubrum</taxon>
    </lineage>
</organism>
<gene>
    <name evidence="1" type="ORF">LNAOJCKE_5416</name>
</gene>
<dbReference type="Proteomes" id="UP001055039">
    <property type="component" value="Unassembled WGS sequence"/>
</dbReference>